<dbReference type="EMBL" id="KN832979">
    <property type="protein sequence ID" value="KIM87648.1"/>
    <property type="molecule type" value="Genomic_DNA"/>
</dbReference>
<dbReference type="InParanoid" id="A0A0C3BMG3"/>
<organism evidence="1 2">
    <name type="scientific">Piloderma croceum (strain F 1598)</name>
    <dbReference type="NCBI Taxonomy" id="765440"/>
    <lineage>
        <taxon>Eukaryota</taxon>
        <taxon>Fungi</taxon>
        <taxon>Dikarya</taxon>
        <taxon>Basidiomycota</taxon>
        <taxon>Agaricomycotina</taxon>
        <taxon>Agaricomycetes</taxon>
        <taxon>Agaricomycetidae</taxon>
        <taxon>Atheliales</taxon>
        <taxon>Atheliaceae</taxon>
        <taxon>Piloderma</taxon>
    </lineage>
</organism>
<accession>A0A0C3BMG3</accession>
<evidence type="ECO:0000313" key="1">
    <source>
        <dbReference type="EMBL" id="KIM87648.1"/>
    </source>
</evidence>
<dbReference type="Proteomes" id="UP000054166">
    <property type="component" value="Unassembled WGS sequence"/>
</dbReference>
<dbReference type="HOGENOM" id="CLU_2622863_0_0_1"/>
<proteinExistence type="predicted"/>
<reference evidence="2" key="2">
    <citation type="submission" date="2015-01" db="EMBL/GenBank/DDBJ databases">
        <title>Evolutionary Origins and Diversification of the Mycorrhizal Mutualists.</title>
        <authorList>
            <consortium name="DOE Joint Genome Institute"/>
            <consortium name="Mycorrhizal Genomics Consortium"/>
            <person name="Kohler A."/>
            <person name="Kuo A."/>
            <person name="Nagy L.G."/>
            <person name="Floudas D."/>
            <person name="Copeland A."/>
            <person name="Barry K.W."/>
            <person name="Cichocki N."/>
            <person name="Veneault-Fourrey C."/>
            <person name="LaButti K."/>
            <person name="Lindquist E.A."/>
            <person name="Lipzen A."/>
            <person name="Lundell T."/>
            <person name="Morin E."/>
            <person name="Murat C."/>
            <person name="Riley R."/>
            <person name="Ohm R."/>
            <person name="Sun H."/>
            <person name="Tunlid A."/>
            <person name="Henrissat B."/>
            <person name="Grigoriev I.V."/>
            <person name="Hibbett D.S."/>
            <person name="Martin F."/>
        </authorList>
    </citation>
    <scope>NUCLEOTIDE SEQUENCE [LARGE SCALE GENOMIC DNA]</scope>
    <source>
        <strain evidence="2">F 1598</strain>
    </source>
</reference>
<name>A0A0C3BMG3_PILCF</name>
<dbReference type="AlphaFoldDB" id="A0A0C3BMG3"/>
<protein>
    <submittedName>
        <fullName evidence="1">Uncharacterized protein</fullName>
    </submittedName>
</protein>
<evidence type="ECO:0000313" key="2">
    <source>
        <dbReference type="Proteomes" id="UP000054166"/>
    </source>
</evidence>
<reference evidence="1 2" key="1">
    <citation type="submission" date="2014-04" db="EMBL/GenBank/DDBJ databases">
        <authorList>
            <consortium name="DOE Joint Genome Institute"/>
            <person name="Kuo A."/>
            <person name="Tarkka M."/>
            <person name="Buscot F."/>
            <person name="Kohler A."/>
            <person name="Nagy L.G."/>
            <person name="Floudas D."/>
            <person name="Copeland A."/>
            <person name="Barry K.W."/>
            <person name="Cichocki N."/>
            <person name="Veneault-Fourrey C."/>
            <person name="LaButti K."/>
            <person name="Lindquist E.A."/>
            <person name="Lipzen A."/>
            <person name="Lundell T."/>
            <person name="Morin E."/>
            <person name="Murat C."/>
            <person name="Sun H."/>
            <person name="Tunlid A."/>
            <person name="Henrissat B."/>
            <person name="Grigoriev I.V."/>
            <person name="Hibbett D.S."/>
            <person name="Martin F."/>
            <person name="Nordberg H.P."/>
            <person name="Cantor M.N."/>
            <person name="Hua S.X."/>
        </authorList>
    </citation>
    <scope>NUCLEOTIDE SEQUENCE [LARGE SCALE GENOMIC DNA]</scope>
    <source>
        <strain evidence="1 2">F 1598</strain>
    </source>
</reference>
<keyword evidence="2" id="KW-1185">Reference proteome</keyword>
<sequence length="78" mass="9129">MISTVPTAKNVRRSITGDHRAVKCRLWIQPRSKFRNFKYRPLASIHFGGPQTRIDICQVHTMYITNCNARPSILYMHK</sequence>
<gene>
    <name evidence="1" type="ORF">PILCRDRAFT_287408</name>
</gene>